<dbReference type="EMBL" id="NBCO01000014">
    <property type="protein sequence ID" value="ORC88934.1"/>
    <property type="molecule type" value="Genomic_DNA"/>
</dbReference>
<evidence type="ECO:0000313" key="2">
    <source>
        <dbReference type="Proteomes" id="UP000192257"/>
    </source>
</evidence>
<accession>A0A1X0NW52</accession>
<dbReference type="OrthoDB" id="248178at2759"/>
<organism evidence="1 2">
    <name type="scientific">Trypanosoma theileri</name>
    <dbReference type="NCBI Taxonomy" id="67003"/>
    <lineage>
        <taxon>Eukaryota</taxon>
        <taxon>Discoba</taxon>
        <taxon>Euglenozoa</taxon>
        <taxon>Kinetoplastea</taxon>
        <taxon>Metakinetoplastina</taxon>
        <taxon>Trypanosomatida</taxon>
        <taxon>Trypanosomatidae</taxon>
        <taxon>Trypanosoma</taxon>
    </lineage>
</organism>
<dbReference type="VEuPathDB" id="TriTrypDB:TM35_000141450"/>
<protein>
    <submittedName>
        <fullName evidence="1">Uncharacterized protein</fullName>
    </submittedName>
</protein>
<sequence>MESQKNAHRLNRIFRKPKTMVAPREWHEDGEEVGQHDGVLLSCLNTMTKELTEDEKKRAVANQDPPSAVEEELAKRAARFGLTVGAAVAAGGNNTNNNNDGLGSLADGEAMGKRMQRFGTVEPEPLVVDEETLKSREARFKTQEQQEMDEAMQARLARFGGAPAQVELKLSEADREAMLRRQNRFAA</sequence>
<dbReference type="Proteomes" id="UP000192257">
    <property type="component" value="Unassembled WGS sequence"/>
</dbReference>
<comment type="caution">
    <text evidence="1">The sequence shown here is derived from an EMBL/GenBank/DDBJ whole genome shotgun (WGS) entry which is preliminary data.</text>
</comment>
<keyword evidence="2" id="KW-1185">Reference proteome</keyword>
<dbReference type="AlphaFoldDB" id="A0A1X0NW52"/>
<proteinExistence type="predicted"/>
<dbReference type="GeneID" id="39985370"/>
<gene>
    <name evidence="1" type="ORF">TM35_000141450</name>
</gene>
<dbReference type="RefSeq" id="XP_028883000.1">
    <property type="nucleotide sequence ID" value="XM_029025590.1"/>
</dbReference>
<evidence type="ECO:0000313" key="1">
    <source>
        <dbReference type="EMBL" id="ORC88934.1"/>
    </source>
</evidence>
<name>A0A1X0NW52_9TRYP</name>
<reference evidence="1 2" key="1">
    <citation type="submission" date="2017-03" db="EMBL/GenBank/DDBJ databases">
        <title>An alternative strategy for trypanosome survival in the mammalian bloodstream revealed through genome and transcriptome analysis of the ubiquitous bovine parasite Trypanosoma (Megatrypanum) theileri.</title>
        <authorList>
            <person name="Kelly S."/>
            <person name="Ivens A."/>
            <person name="Mott A."/>
            <person name="O'Neill E."/>
            <person name="Emms D."/>
            <person name="Macleod O."/>
            <person name="Voorheis P."/>
            <person name="Matthews J."/>
            <person name="Matthews K."/>
            <person name="Carrington M."/>
        </authorList>
    </citation>
    <scope>NUCLEOTIDE SEQUENCE [LARGE SCALE GENOMIC DNA]</scope>
    <source>
        <strain evidence="1">Edinburgh</strain>
    </source>
</reference>